<dbReference type="EMBL" id="CP090892">
    <property type="protein sequence ID" value="ULU03738.1"/>
    <property type="molecule type" value="Genomic_DNA"/>
</dbReference>
<evidence type="ECO:0000313" key="4">
    <source>
        <dbReference type="EMBL" id="UMM15741.1"/>
    </source>
</evidence>
<dbReference type="AlphaFoldDB" id="A0AAE9DGW0"/>
<gene>
    <name evidence="3" type="ORF">L3Y34_016902</name>
    <name evidence="4" type="ORF">L5515_013055</name>
</gene>
<feature type="compositionally biased region" description="Polar residues" evidence="1">
    <location>
        <begin position="127"/>
        <end position="137"/>
    </location>
</feature>
<dbReference type="KEGG" id="cbr:CBG_00945"/>
<protein>
    <submittedName>
        <fullName evidence="3">Uncharacterized protein</fullName>
    </submittedName>
</protein>
<dbReference type="OMA" id="IPFICNR"/>
<accession>A0AAE9DGW0</accession>
<dbReference type="Proteomes" id="UP000827892">
    <property type="component" value="Chromosome II"/>
</dbReference>
<feature type="region of interest" description="Disordered" evidence="1">
    <location>
        <begin position="117"/>
        <end position="137"/>
    </location>
</feature>
<evidence type="ECO:0000313" key="6">
    <source>
        <dbReference type="Proteomes" id="UP000829354"/>
    </source>
</evidence>
<proteinExistence type="predicted"/>
<sequence>MWSTFGFVFFYTFVISVDSGSVGLCRTECVEQNSRKIVRVHLKDDLVMAGLCSNKTDLSQGSIVTPYVCHRNIGLWTLDELDQEGIVNFEKLCPTPDQYPYELRATCPRLNENRDETPMALDVDEYPNSSGDTPLSI</sequence>
<evidence type="ECO:0000256" key="2">
    <source>
        <dbReference type="SAM" id="SignalP"/>
    </source>
</evidence>
<feature type="signal peptide" evidence="2">
    <location>
        <begin position="1"/>
        <end position="19"/>
    </location>
</feature>
<reference evidence="4 6" key="1">
    <citation type="submission" date="2022-04" db="EMBL/GenBank/DDBJ databases">
        <title>Chromosome-level reference genomes for two strains of Caenorhabditis briggsae: an improved platform for comparative genomics.</title>
        <authorList>
            <person name="Stevens L."/>
            <person name="Andersen E."/>
        </authorList>
    </citation>
    <scope>NUCLEOTIDE SEQUENCE [LARGE SCALE GENOMIC DNA]</scope>
    <source>
        <strain evidence="4">VX34</strain>
        <tissue evidence="4">Whole-organism</tissue>
    </source>
</reference>
<keyword evidence="2" id="KW-0732">Signal</keyword>
<keyword evidence="6" id="KW-1185">Reference proteome</keyword>
<feature type="chain" id="PRO_5044706885" evidence="2">
    <location>
        <begin position="20"/>
        <end position="137"/>
    </location>
</feature>
<reference evidence="3 5" key="2">
    <citation type="submission" date="2022-05" db="EMBL/GenBank/DDBJ databases">
        <title>Chromosome-level reference genomes for two strains of Caenorhabditis briggsae: an improved platform for comparative genomics.</title>
        <authorList>
            <person name="Stevens L."/>
            <person name="Andersen E.C."/>
        </authorList>
    </citation>
    <scope>NUCLEOTIDE SEQUENCE [LARGE SCALE GENOMIC DNA]</scope>
    <source>
        <strain evidence="3">QX1410_ONT</strain>
        <tissue evidence="3">Whole-organism</tissue>
    </source>
</reference>
<dbReference type="EMBL" id="CP092621">
    <property type="protein sequence ID" value="UMM15741.1"/>
    <property type="molecule type" value="Genomic_DNA"/>
</dbReference>
<name>A0AAE9DGW0_CAEBR</name>
<organism evidence="3 5">
    <name type="scientific">Caenorhabditis briggsae</name>
    <dbReference type="NCBI Taxonomy" id="6238"/>
    <lineage>
        <taxon>Eukaryota</taxon>
        <taxon>Metazoa</taxon>
        <taxon>Ecdysozoa</taxon>
        <taxon>Nematoda</taxon>
        <taxon>Chromadorea</taxon>
        <taxon>Rhabditida</taxon>
        <taxon>Rhabditina</taxon>
        <taxon>Rhabditomorpha</taxon>
        <taxon>Rhabditoidea</taxon>
        <taxon>Rhabditidae</taxon>
        <taxon>Peloderinae</taxon>
        <taxon>Caenorhabditis</taxon>
    </lineage>
</organism>
<evidence type="ECO:0000256" key="1">
    <source>
        <dbReference type="SAM" id="MobiDB-lite"/>
    </source>
</evidence>
<evidence type="ECO:0000313" key="3">
    <source>
        <dbReference type="EMBL" id="ULU03738.1"/>
    </source>
</evidence>
<dbReference type="Proteomes" id="UP000829354">
    <property type="component" value="Chromosome II"/>
</dbReference>
<evidence type="ECO:0000313" key="5">
    <source>
        <dbReference type="Proteomes" id="UP000827892"/>
    </source>
</evidence>